<evidence type="ECO:0000313" key="2">
    <source>
        <dbReference type="EMBL" id="KAK2578870.1"/>
    </source>
</evidence>
<dbReference type="Proteomes" id="UP001258017">
    <property type="component" value="Unassembled WGS sequence"/>
</dbReference>
<dbReference type="AlphaFoldDB" id="A0AAD9VM54"/>
<organism evidence="2 3">
    <name type="scientific">Odynerus spinipes</name>
    <dbReference type="NCBI Taxonomy" id="1348599"/>
    <lineage>
        <taxon>Eukaryota</taxon>
        <taxon>Metazoa</taxon>
        <taxon>Ecdysozoa</taxon>
        <taxon>Arthropoda</taxon>
        <taxon>Hexapoda</taxon>
        <taxon>Insecta</taxon>
        <taxon>Pterygota</taxon>
        <taxon>Neoptera</taxon>
        <taxon>Endopterygota</taxon>
        <taxon>Hymenoptera</taxon>
        <taxon>Apocrita</taxon>
        <taxon>Aculeata</taxon>
        <taxon>Vespoidea</taxon>
        <taxon>Vespidae</taxon>
        <taxon>Eumeninae</taxon>
        <taxon>Odynerus</taxon>
    </lineage>
</organism>
<name>A0AAD9VM54_9HYME</name>
<feature type="region of interest" description="Disordered" evidence="1">
    <location>
        <begin position="79"/>
        <end position="99"/>
    </location>
</feature>
<protein>
    <submittedName>
        <fullName evidence="2">Uncharacterized protein</fullName>
    </submittedName>
</protein>
<evidence type="ECO:0000313" key="3">
    <source>
        <dbReference type="Proteomes" id="UP001258017"/>
    </source>
</evidence>
<feature type="non-terminal residue" evidence="2">
    <location>
        <position position="1"/>
    </location>
</feature>
<dbReference type="EMBL" id="JAIFRP010000142">
    <property type="protein sequence ID" value="KAK2578870.1"/>
    <property type="molecule type" value="Genomic_DNA"/>
</dbReference>
<comment type="caution">
    <text evidence="2">The sequence shown here is derived from an EMBL/GenBank/DDBJ whole genome shotgun (WGS) entry which is preliminary data.</text>
</comment>
<proteinExistence type="predicted"/>
<gene>
    <name evidence="2" type="ORF">KPH14_009738</name>
</gene>
<sequence>AQLFLIKYRSCSKDGHENMTDCLNFDKPSCFKCHEEHLTLSRECKDISAQKKFELRQIGGIQRETYKVKAGSIQNYSSYKEKIKTDHKPKQRSPIKERH</sequence>
<reference evidence="2" key="2">
    <citation type="journal article" date="2023" name="Commun. Biol.">
        <title>Intrasexual cuticular hydrocarbon dimorphism in a wasp sheds light on hydrocarbon biosynthesis genes in Hymenoptera.</title>
        <authorList>
            <person name="Moris V.C."/>
            <person name="Podsiadlowski L."/>
            <person name="Martin S."/>
            <person name="Oeyen J.P."/>
            <person name="Donath A."/>
            <person name="Petersen M."/>
            <person name="Wilbrandt J."/>
            <person name="Misof B."/>
            <person name="Liedtke D."/>
            <person name="Thamm M."/>
            <person name="Scheiner R."/>
            <person name="Schmitt T."/>
            <person name="Niehuis O."/>
        </authorList>
    </citation>
    <scope>NUCLEOTIDE SEQUENCE</scope>
    <source>
        <strain evidence="2">GBR_01_08_01A</strain>
    </source>
</reference>
<reference evidence="2" key="1">
    <citation type="submission" date="2021-08" db="EMBL/GenBank/DDBJ databases">
        <authorList>
            <person name="Misof B."/>
            <person name="Oliver O."/>
            <person name="Podsiadlowski L."/>
            <person name="Donath A."/>
            <person name="Peters R."/>
            <person name="Mayer C."/>
            <person name="Rust J."/>
            <person name="Gunkel S."/>
            <person name="Lesny P."/>
            <person name="Martin S."/>
            <person name="Oeyen J.P."/>
            <person name="Petersen M."/>
            <person name="Panagiotis P."/>
            <person name="Wilbrandt J."/>
            <person name="Tanja T."/>
        </authorList>
    </citation>
    <scope>NUCLEOTIDE SEQUENCE</scope>
    <source>
        <strain evidence="2">GBR_01_08_01A</strain>
        <tissue evidence="2">Thorax + abdomen</tissue>
    </source>
</reference>
<accession>A0AAD9VM54</accession>
<keyword evidence="3" id="KW-1185">Reference proteome</keyword>
<evidence type="ECO:0000256" key="1">
    <source>
        <dbReference type="SAM" id="MobiDB-lite"/>
    </source>
</evidence>